<dbReference type="Proteomes" id="UP000799766">
    <property type="component" value="Unassembled WGS sequence"/>
</dbReference>
<keyword evidence="1" id="KW-0805">Transcription regulation</keyword>
<dbReference type="SMART" id="SM00398">
    <property type="entry name" value="HMG"/>
    <property type="match status" value="1"/>
</dbReference>
<keyword evidence="2 4" id="KW-0238">DNA-binding</keyword>
<dbReference type="GO" id="GO:0005634">
    <property type="term" value="C:nucleus"/>
    <property type="evidence" value="ECO:0007669"/>
    <property type="project" value="UniProtKB-UniRule"/>
</dbReference>
<dbReference type="InterPro" id="IPR036910">
    <property type="entry name" value="HMG_box_dom_sf"/>
</dbReference>
<dbReference type="PANTHER" id="PTHR10270:SF320">
    <property type="entry name" value="BOX TRANSCRIPTIONAL REGULATOR, PUTATIVE (AFU_ORTHOLOGUE AFUA_4G10820)-RELATED"/>
    <property type="match status" value="1"/>
</dbReference>
<evidence type="ECO:0000259" key="6">
    <source>
        <dbReference type="PROSITE" id="PS50118"/>
    </source>
</evidence>
<feature type="region of interest" description="Disordered" evidence="5">
    <location>
        <begin position="236"/>
        <end position="264"/>
    </location>
</feature>
<dbReference type="GO" id="GO:0000122">
    <property type="term" value="P:negative regulation of transcription by RNA polymerase II"/>
    <property type="evidence" value="ECO:0007669"/>
    <property type="project" value="TreeGrafter"/>
</dbReference>
<evidence type="ECO:0000256" key="5">
    <source>
        <dbReference type="SAM" id="MobiDB-lite"/>
    </source>
</evidence>
<feature type="DNA-binding region" description="HMG box" evidence="4">
    <location>
        <begin position="119"/>
        <end position="187"/>
    </location>
</feature>
<keyword evidence="3" id="KW-0804">Transcription</keyword>
<feature type="compositionally biased region" description="Polar residues" evidence="5">
    <location>
        <begin position="1"/>
        <end position="17"/>
    </location>
</feature>
<feature type="compositionally biased region" description="Basic and acidic residues" evidence="5">
    <location>
        <begin position="301"/>
        <end position="313"/>
    </location>
</feature>
<evidence type="ECO:0000313" key="8">
    <source>
        <dbReference type="Proteomes" id="UP000799766"/>
    </source>
</evidence>
<dbReference type="CDD" id="cd01389">
    <property type="entry name" value="HMG-box_ROX1-like"/>
    <property type="match status" value="1"/>
</dbReference>
<accession>A0A6A6P904</accession>
<dbReference type="GO" id="GO:0001228">
    <property type="term" value="F:DNA-binding transcription activator activity, RNA polymerase II-specific"/>
    <property type="evidence" value="ECO:0007669"/>
    <property type="project" value="TreeGrafter"/>
</dbReference>
<sequence length="733" mass="80089">MSDNVVSKASTSTTGTELNEKGANTPRKPSAALSYGSSGPSAASITHQSQSNDSPTSRDSPRFRELRKRATSVTSKDDDEETGAPDDSPAHTRAGSGDSASTTNTAATHVCLCQPDPKIPRPRNAFILYRQHHQGSVVARNLGVPNPEISKILGEQWRKEPASVKNEWKMLAEEEKIRHQQQYPEYRYQPRRHGRRTSVDPNAGKTTTVDKYRCSKCGGRSIISAAAPLSLALQSPSSYSQQGSESTLLPLPTPTTSASASSSSRFLPMLNNLSLASPQLRRPHPQDNPPRHSSAGGLHIDTSRDGSIARRYDICGTSPPLSSEFKRRRFNNSSQTPEYISIGRANSTSMGSPASRTNFTAPPNTPHPAAATQLARTSSSWSGPPGQSSPRRSELPERWSRGNSSGSSMPPPPTPRHSVSGPRDAGLTLPPLQSAIALSGASESDRRHGVEIMIMSTQRLPKIKLLGRIAPPFATGGPLGPSTKSQTRGSIVAIEADDMTAAYTLTSWLEDWLNRSGEFTAKVAEGPEVPGQEKDVTLADYLDVVRDWHNRSKIMVDFIFPKPSEESHGEPQKQRETRRCERRADSRMDVDSGKESEKTSEDSEHKKRKGSASIDPPASTPLPVVLIPSYQLHASDAFASRIPITDEYSPADHWQWIATLWRGVVGPDVTIYIKDANSEELARERAVEVKEDCRCLVIRKEKVTDKFDDKTLRRVGFELGEWVRSVGMGAKDG</sequence>
<dbReference type="GO" id="GO:0000978">
    <property type="term" value="F:RNA polymerase II cis-regulatory region sequence-specific DNA binding"/>
    <property type="evidence" value="ECO:0007669"/>
    <property type="project" value="TreeGrafter"/>
</dbReference>
<dbReference type="InterPro" id="IPR009071">
    <property type="entry name" value="HMG_box_dom"/>
</dbReference>
<feature type="region of interest" description="Disordered" evidence="5">
    <location>
        <begin position="278"/>
        <end position="429"/>
    </location>
</feature>
<organism evidence="7 8">
    <name type="scientific">Lineolata rhizophorae</name>
    <dbReference type="NCBI Taxonomy" id="578093"/>
    <lineage>
        <taxon>Eukaryota</taxon>
        <taxon>Fungi</taxon>
        <taxon>Dikarya</taxon>
        <taxon>Ascomycota</taxon>
        <taxon>Pezizomycotina</taxon>
        <taxon>Dothideomycetes</taxon>
        <taxon>Dothideomycetes incertae sedis</taxon>
        <taxon>Lineolatales</taxon>
        <taxon>Lineolataceae</taxon>
        <taxon>Lineolata</taxon>
    </lineage>
</organism>
<feature type="compositionally biased region" description="Polar residues" evidence="5">
    <location>
        <begin position="35"/>
        <end position="58"/>
    </location>
</feature>
<dbReference type="GO" id="GO:0030154">
    <property type="term" value="P:cell differentiation"/>
    <property type="evidence" value="ECO:0007669"/>
    <property type="project" value="TreeGrafter"/>
</dbReference>
<reference evidence="7" key="1">
    <citation type="journal article" date="2020" name="Stud. Mycol.">
        <title>101 Dothideomycetes genomes: a test case for predicting lifestyles and emergence of pathogens.</title>
        <authorList>
            <person name="Haridas S."/>
            <person name="Albert R."/>
            <person name="Binder M."/>
            <person name="Bloem J."/>
            <person name="Labutti K."/>
            <person name="Salamov A."/>
            <person name="Andreopoulos B."/>
            <person name="Baker S."/>
            <person name="Barry K."/>
            <person name="Bills G."/>
            <person name="Bluhm B."/>
            <person name="Cannon C."/>
            <person name="Castanera R."/>
            <person name="Culley D."/>
            <person name="Daum C."/>
            <person name="Ezra D."/>
            <person name="Gonzalez J."/>
            <person name="Henrissat B."/>
            <person name="Kuo A."/>
            <person name="Liang C."/>
            <person name="Lipzen A."/>
            <person name="Lutzoni F."/>
            <person name="Magnuson J."/>
            <person name="Mondo S."/>
            <person name="Nolan M."/>
            <person name="Ohm R."/>
            <person name="Pangilinan J."/>
            <person name="Park H.-J."/>
            <person name="Ramirez L."/>
            <person name="Alfaro M."/>
            <person name="Sun H."/>
            <person name="Tritt A."/>
            <person name="Yoshinaga Y."/>
            <person name="Zwiers L.-H."/>
            <person name="Turgeon B."/>
            <person name="Goodwin S."/>
            <person name="Spatafora J."/>
            <person name="Crous P."/>
            <person name="Grigoriev I."/>
        </authorList>
    </citation>
    <scope>NUCLEOTIDE SEQUENCE</scope>
    <source>
        <strain evidence="7">ATCC 16933</strain>
    </source>
</reference>
<name>A0A6A6P904_9PEZI</name>
<feature type="compositionally biased region" description="Basic and acidic residues" evidence="5">
    <location>
        <begin position="391"/>
        <end position="400"/>
    </location>
</feature>
<keyword evidence="8" id="KW-1185">Reference proteome</keyword>
<dbReference type="SUPFAM" id="SSF47095">
    <property type="entry name" value="HMG-box"/>
    <property type="match status" value="1"/>
</dbReference>
<dbReference type="Pfam" id="PF00505">
    <property type="entry name" value="HMG_box"/>
    <property type="match status" value="1"/>
</dbReference>
<dbReference type="Gene3D" id="1.10.30.10">
    <property type="entry name" value="High mobility group box domain"/>
    <property type="match status" value="1"/>
</dbReference>
<evidence type="ECO:0000256" key="4">
    <source>
        <dbReference type="PROSITE-ProRule" id="PRU00267"/>
    </source>
</evidence>
<feature type="domain" description="HMG box" evidence="6">
    <location>
        <begin position="119"/>
        <end position="187"/>
    </location>
</feature>
<dbReference type="InterPro" id="IPR050140">
    <property type="entry name" value="SRY-related_HMG-box_TF-like"/>
</dbReference>
<feature type="compositionally biased region" description="Basic and acidic residues" evidence="5">
    <location>
        <begin position="563"/>
        <end position="605"/>
    </location>
</feature>
<dbReference type="PROSITE" id="PS50118">
    <property type="entry name" value="HMG_BOX_2"/>
    <property type="match status" value="1"/>
</dbReference>
<proteinExistence type="predicted"/>
<dbReference type="AlphaFoldDB" id="A0A6A6P904"/>
<keyword evidence="4" id="KW-0539">Nucleus</keyword>
<evidence type="ECO:0000256" key="3">
    <source>
        <dbReference type="ARBA" id="ARBA00023163"/>
    </source>
</evidence>
<feature type="compositionally biased region" description="Low complexity" evidence="5">
    <location>
        <begin position="357"/>
        <end position="390"/>
    </location>
</feature>
<dbReference type="EMBL" id="MU001673">
    <property type="protein sequence ID" value="KAF2460262.1"/>
    <property type="molecule type" value="Genomic_DNA"/>
</dbReference>
<dbReference type="OrthoDB" id="6247875at2759"/>
<dbReference type="FunFam" id="1.10.30.10:FF:000041">
    <property type="entry name" value="HMG box family protein"/>
    <property type="match status" value="1"/>
</dbReference>
<dbReference type="PANTHER" id="PTHR10270">
    <property type="entry name" value="SOX TRANSCRIPTION FACTOR"/>
    <property type="match status" value="1"/>
</dbReference>
<feature type="region of interest" description="Disordered" evidence="5">
    <location>
        <begin position="1"/>
        <end position="103"/>
    </location>
</feature>
<evidence type="ECO:0000256" key="2">
    <source>
        <dbReference type="ARBA" id="ARBA00023125"/>
    </source>
</evidence>
<evidence type="ECO:0000256" key="1">
    <source>
        <dbReference type="ARBA" id="ARBA00023015"/>
    </source>
</evidence>
<protein>
    <recommendedName>
        <fullName evidence="6">HMG box domain-containing protein</fullName>
    </recommendedName>
</protein>
<gene>
    <name evidence="7" type="ORF">BDY21DRAFT_383962</name>
</gene>
<feature type="region of interest" description="Disordered" evidence="5">
    <location>
        <begin position="562"/>
        <end position="620"/>
    </location>
</feature>
<evidence type="ECO:0000313" key="7">
    <source>
        <dbReference type="EMBL" id="KAF2460262.1"/>
    </source>
</evidence>
<feature type="compositionally biased region" description="Polar residues" evidence="5">
    <location>
        <begin position="331"/>
        <end position="356"/>
    </location>
</feature>